<dbReference type="Gene3D" id="3.30.70.1440">
    <property type="entry name" value="Multidrug efflux transporter AcrB pore domain"/>
    <property type="match status" value="1"/>
</dbReference>
<organism evidence="2 3">
    <name type="scientific">Celeribacter halophilus</name>
    <dbReference type="NCBI Taxonomy" id="576117"/>
    <lineage>
        <taxon>Bacteria</taxon>
        <taxon>Pseudomonadati</taxon>
        <taxon>Pseudomonadota</taxon>
        <taxon>Alphaproteobacteria</taxon>
        <taxon>Rhodobacterales</taxon>
        <taxon>Roseobacteraceae</taxon>
        <taxon>Celeribacter</taxon>
    </lineage>
</organism>
<keyword evidence="1" id="KW-1133">Transmembrane helix</keyword>
<feature type="transmembrane region" description="Helical" evidence="1">
    <location>
        <begin position="170"/>
        <end position="188"/>
    </location>
</feature>
<dbReference type="InterPro" id="IPR001036">
    <property type="entry name" value="Acrflvin-R"/>
</dbReference>
<reference evidence="2 3" key="1">
    <citation type="submission" date="2016-10" db="EMBL/GenBank/DDBJ databases">
        <authorList>
            <person name="de Groot N.N."/>
        </authorList>
    </citation>
    <scope>NUCLEOTIDE SEQUENCE [LARGE SCALE GENOMIC DNA]</scope>
    <source>
        <strain evidence="2 3">CGMCC 1.8891</strain>
    </source>
</reference>
<dbReference type="PANTHER" id="PTHR32063">
    <property type="match status" value="1"/>
</dbReference>
<dbReference type="Proteomes" id="UP000183299">
    <property type="component" value="Unassembled WGS sequence"/>
</dbReference>
<dbReference type="Pfam" id="PF00873">
    <property type="entry name" value="ACR_tran"/>
    <property type="match status" value="1"/>
</dbReference>
<dbReference type="Gene3D" id="3.30.2090.10">
    <property type="entry name" value="Multidrug efflux transporter AcrB TolC docking domain, DN and DC subdomains"/>
    <property type="match status" value="1"/>
</dbReference>
<dbReference type="GeneID" id="98666773"/>
<dbReference type="SUPFAM" id="SSF82714">
    <property type="entry name" value="Multidrug efflux transporter AcrB TolC docking domain, DN and DC subdomains"/>
    <property type="match status" value="1"/>
</dbReference>
<protein>
    <submittedName>
        <fullName evidence="2">AcrB/AcrD/AcrF family protein</fullName>
    </submittedName>
</protein>
<keyword evidence="1" id="KW-0472">Membrane</keyword>
<dbReference type="GO" id="GO:0005886">
    <property type="term" value="C:plasma membrane"/>
    <property type="evidence" value="ECO:0007669"/>
    <property type="project" value="TreeGrafter"/>
</dbReference>
<feature type="transmembrane region" description="Helical" evidence="1">
    <location>
        <begin position="195"/>
        <end position="215"/>
    </location>
</feature>
<gene>
    <name evidence="2" type="ORF">SAMN04488138_12632</name>
</gene>
<dbReference type="STRING" id="576117.SAMN04488138_12632"/>
<dbReference type="EMBL" id="FORY01000026">
    <property type="protein sequence ID" value="SFK07723.1"/>
    <property type="molecule type" value="Genomic_DNA"/>
</dbReference>
<evidence type="ECO:0000256" key="1">
    <source>
        <dbReference type="SAM" id="Phobius"/>
    </source>
</evidence>
<dbReference type="RefSeq" id="WP_066602233.1">
    <property type="nucleotide sequence ID" value="NZ_FORY01000026.1"/>
</dbReference>
<dbReference type="GO" id="GO:0042910">
    <property type="term" value="F:xenobiotic transmembrane transporter activity"/>
    <property type="evidence" value="ECO:0007669"/>
    <property type="project" value="TreeGrafter"/>
</dbReference>
<dbReference type="PANTHER" id="PTHR32063:SF13">
    <property type="entry name" value="MULTIDRUG EFFLUX PUMP SUBUNIT ACRB-RELATED"/>
    <property type="match status" value="1"/>
</dbReference>
<feature type="transmembrane region" description="Helical" evidence="1">
    <location>
        <begin position="302"/>
        <end position="325"/>
    </location>
</feature>
<dbReference type="AlphaFoldDB" id="A0A1I3WKP3"/>
<dbReference type="InterPro" id="IPR027463">
    <property type="entry name" value="AcrB_DN_DC_subdom"/>
</dbReference>
<accession>A0A1I3WKP3</accession>
<keyword evidence="3" id="KW-1185">Reference proteome</keyword>
<sequence>MGSSSDGRVTNLRGNDDATEPSLKLVIDQQRAEALGVSLSDVNAMLSTVFAGSYVNDFPLGNDLREVIVQGGANWRMQPEDIDQWYVRNSSSEMVPLSAFMTREWEMITPKLARYGGTRALEISGEASTGTSSGDAMDLMEEMTADLDGSYSVAWTGLSYQERLSGDQEAILYTISALVVFLCLAALYESWSVPFAVMLSVPIGILGALATTWFFGQSNDVYFKVGLLTTIGLAARNAILIVEFAQSLRAEGASLVEASISAARLRLRPILMTSLAFGFGILPLVLASGAGANAQKSIGTGMLGGIIFSAVIGVVMVPVFYVAVIKTSELFRFRKEATQ</sequence>
<proteinExistence type="predicted"/>
<dbReference type="SUPFAM" id="SSF82866">
    <property type="entry name" value="Multidrug efflux transporter AcrB transmembrane domain"/>
    <property type="match status" value="1"/>
</dbReference>
<name>A0A1I3WKP3_9RHOB</name>
<feature type="transmembrane region" description="Helical" evidence="1">
    <location>
        <begin position="270"/>
        <end position="290"/>
    </location>
</feature>
<evidence type="ECO:0000313" key="2">
    <source>
        <dbReference type="EMBL" id="SFK07723.1"/>
    </source>
</evidence>
<keyword evidence="1" id="KW-0812">Transmembrane</keyword>
<evidence type="ECO:0000313" key="3">
    <source>
        <dbReference type="Proteomes" id="UP000183299"/>
    </source>
</evidence>
<dbReference type="Gene3D" id="1.20.1640.10">
    <property type="entry name" value="Multidrug efflux transporter AcrB transmembrane domain"/>
    <property type="match status" value="1"/>
</dbReference>